<gene>
    <name evidence="9" type="ORF">GSTENG00012189001</name>
</gene>
<keyword evidence="5" id="KW-1015">Disulfide bond</keyword>
<dbReference type="FunFam" id="2.40.10.10:FF:000010">
    <property type="entry name" value="Kallikrein related peptidase 11"/>
    <property type="match status" value="1"/>
</dbReference>
<evidence type="ECO:0000256" key="2">
    <source>
        <dbReference type="ARBA" id="ARBA00022670"/>
    </source>
</evidence>
<evidence type="ECO:0000256" key="7">
    <source>
        <dbReference type="SAM" id="SignalP"/>
    </source>
</evidence>
<proteinExistence type="inferred from homology"/>
<feature type="domain" description="Peptidase S1" evidence="8">
    <location>
        <begin position="13"/>
        <end position="240"/>
    </location>
</feature>
<keyword evidence="4" id="KW-0720">Serine protease</keyword>
<dbReference type="InterPro" id="IPR009003">
    <property type="entry name" value="Peptidase_S1_PA"/>
</dbReference>
<evidence type="ECO:0000256" key="6">
    <source>
        <dbReference type="SAM" id="MobiDB-lite"/>
    </source>
</evidence>
<keyword evidence="11" id="KW-1185">Reference proteome</keyword>
<feature type="chain" id="PRO_5014105189" evidence="7">
    <location>
        <begin position="21"/>
        <end position="271"/>
    </location>
</feature>
<dbReference type="STRING" id="99883.ENSTNIP00000009171"/>
<evidence type="ECO:0000256" key="5">
    <source>
        <dbReference type="ARBA" id="ARBA00023157"/>
    </source>
</evidence>
<evidence type="ECO:0000256" key="1">
    <source>
        <dbReference type="ARBA" id="ARBA00009228"/>
    </source>
</evidence>
<evidence type="ECO:0000313" key="9">
    <source>
        <dbReference type="EMBL" id="CAF95499.1"/>
    </source>
</evidence>
<keyword evidence="2" id="KW-0645">Protease</keyword>
<dbReference type="EMBL" id="CAAE01013813">
    <property type="protein sequence ID" value="CAF95499.1"/>
    <property type="molecule type" value="Genomic_DNA"/>
</dbReference>
<dbReference type="Ensembl" id="ENSTNIT00000009342.1">
    <property type="protein sequence ID" value="ENSTNIP00000009171.1"/>
    <property type="gene ID" value="ENSTNIG00000006403.1"/>
</dbReference>
<dbReference type="AlphaFoldDB" id="Q4SV33"/>
<dbReference type="CDD" id="cd00190">
    <property type="entry name" value="Tryp_SPc"/>
    <property type="match status" value="1"/>
</dbReference>
<protein>
    <submittedName>
        <fullName evidence="9">(spotted green pufferfish) hypothetical protein</fullName>
    </submittedName>
</protein>
<reference evidence="10" key="3">
    <citation type="submission" date="2025-05" db="UniProtKB">
        <authorList>
            <consortium name="Ensembl"/>
        </authorList>
    </citation>
    <scope>IDENTIFICATION</scope>
</reference>
<sequence length="271" mass="29962">MSFVTMKLLLLIIVLGFAEAVSLQDDSLCQPHSRPWHVNLHGAGRCSGALIDRWWIVTSFLCSQTSSSFTASLGDYDISVEEGTEQHIKSDLIIRHRPYRSPLHSLAMVRLSKPAQFNQYVQPIPLPSSCPPPGQSCNVSGWGSTIPNQNEVPKKMKCISVPVVADQICRDLFPMFWSDGMVCAGQVGKNNCLNDGGSVMVCDGQLQGIHWYNHGCMSPPDPSTYTKICRYTRWIEDIMRSNSPTLAPTPPSTTPPMIENKDAEGPKLVQM</sequence>
<dbReference type="GO" id="GO:0006508">
    <property type="term" value="P:proteolysis"/>
    <property type="evidence" value="ECO:0007669"/>
    <property type="project" value="UniProtKB-KW"/>
</dbReference>
<reference evidence="9 11" key="1">
    <citation type="journal article" date="2004" name="Nature">
        <title>Genome duplication in the teleost fish Tetraodon nigroviridis reveals the early vertebrate proto-karyotype.</title>
        <authorList>
            <person name="Jaillon O."/>
            <person name="Aury J.-M."/>
            <person name="Brunet F."/>
            <person name="Petit J.-L."/>
            <person name="Stange-Thomann N."/>
            <person name="Mauceli E."/>
            <person name="Bouneau L."/>
            <person name="Fischer C."/>
            <person name="Ozouf-Costaz C."/>
            <person name="Bernot A."/>
            <person name="Nicaud S."/>
            <person name="Jaffe D."/>
            <person name="Fisher S."/>
            <person name="Lutfalla G."/>
            <person name="Dossat C."/>
            <person name="Segurens B."/>
            <person name="Dasilva C."/>
            <person name="Salanoubat M."/>
            <person name="Levy M."/>
            <person name="Boudet N."/>
            <person name="Castellano S."/>
            <person name="Anthouard V."/>
            <person name="Jubin C."/>
            <person name="Castelli V."/>
            <person name="Katinka M."/>
            <person name="Vacherie B."/>
            <person name="Biemont C."/>
            <person name="Skalli Z."/>
            <person name="Cattolico L."/>
            <person name="Poulain J."/>
            <person name="De Berardinis V."/>
            <person name="Cruaud C."/>
            <person name="Duprat S."/>
            <person name="Brottier P."/>
            <person name="Coutanceau J.-P."/>
            <person name="Gouzy J."/>
            <person name="Parra G."/>
            <person name="Lardier G."/>
            <person name="Chapple C."/>
            <person name="McKernan K.J."/>
            <person name="McEwan P."/>
            <person name="Bosak S."/>
            <person name="Kellis M."/>
            <person name="Volff J.-N."/>
            <person name="Guigo R."/>
            <person name="Zody M.C."/>
            <person name="Mesirov J."/>
            <person name="Lindblad-Toh K."/>
            <person name="Birren B."/>
            <person name="Nusbaum C."/>
            <person name="Kahn D."/>
            <person name="Robinson-Rechavi M."/>
            <person name="Laudet V."/>
            <person name="Schachter V."/>
            <person name="Quetier F."/>
            <person name="Saurin W."/>
            <person name="Scarpelli C."/>
            <person name="Wincker P."/>
            <person name="Lander E.S."/>
            <person name="Weissenbach J."/>
            <person name="Roest Crollius H."/>
        </authorList>
    </citation>
    <scope>NUCLEOTIDE SEQUENCE [LARGE SCALE GENOMIC DNA]</scope>
</reference>
<dbReference type="GO" id="GO:0004252">
    <property type="term" value="F:serine-type endopeptidase activity"/>
    <property type="evidence" value="ECO:0007669"/>
    <property type="project" value="InterPro"/>
</dbReference>
<dbReference type="InterPro" id="IPR001254">
    <property type="entry name" value="Trypsin_dom"/>
</dbReference>
<dbReference type="InterPro" id="IPR043504">
    <property type="entry name" value="Peptidase_S1_PA_chymotrypsin"/>
</dbReference>
<accession>Q4SV33</accession>
<dbReference type="HOGENOM" id="CLU_006842_1_1_1"/>
<evidence type="ECO:0000313" key="11">
    <source>
        <dbReference type="Proteomes" id="UP000007303"/>
    </source>
</evidence>
<dbReference type="PANTHER" id="PTHR24271">
    <property type="entry name" value="KALLIKREIN-RELATED"/>
    <property type="match status" value="1"/>
</dbReference>
<evidence type="ECO:0000313" key="10">
    <source>
        <dbReference type="Ensembl" id="ENSTNIP00000009171.1"/>
    </source>
</evidence>
<dbReference type="KEGG" id="tng:GSTEN00012189G001"/>
<dbReference type="Gene3D" id="2.40.10.10">
    <property type="entry name" value="Trypsin-like serine proteases"/>
    <property type="match status" value="2"/>
</dbReference>
<organism evidence="9">
    <name type="scientific">Tetraodon nigroviridis</name>
    <name type="common">Spotted green pufferfish</name>
    <name type="synonym">Chelonodon nigroviridis</name>
    <dbReference type="NCBI Taxonomy" id="99883"/>
    <lineage>
        <taxon>Eukaryota</taxon>
        <taxon>Metazoa</taxon>
        <taxon>Chordata</taxon>
        <taxon>Craniata</taxon>
        <taxon>Vertebrata</taxon>
        <taxon>Euteleostomi</taxon>
        <taxon>Actinopterygii</taxon>
        <taxon>Neopterygii</taxon>
        <taxon>Teleostei</taxon>
        <taxon>Neoteleostei</taxon>
        <taxon>Acanthomorphata</taxon>
        <taxon>Eupercaria</taxon>
        <taxon>Tetraodontiformes</taxon>
        <taxon>Tetradontoidea</taxon>
        <taxon>Tetraodontidae</taxon>
        <taxon>Tetraodon</taxon>
    </lineage>
</organism>
<dbReference type="MEROPS" id="S01.128"/>
<feature type="region of interest" description="Disordered" evidence="6">
    <location>
        <begin position="242"/>
        <end position="271"/>
    </location>
</feature>
<dbReference type="SMART" id="SM00020">
    <property type="entry name" value="Tryp_SPc"/>
    <property type="match status" value="1"/>
</dbReference>
<dbReference type="SUPFAM" id="SSF50494">
    <property type="entry name" value="Trypsin-like serine proteases"/>
    <property type="match status" value="1"/>
</dbReference>
<keyword evidence="7" id="KW-0732">Signal</keyword>
<dbReference type="GO" id="GO:0030141">
    <property type="term" value="C:secretory granule"/>
    <property type="evidence" value="ECO:0007669"/>
    <property type="project" value="TreeGrafter"/>
</dbReference>
<evidence type="ECO:0000259" key="8">
    <source>
        <dbReference type="PROSITE" id="PS50240"/>
    </source>
</evidence>
<dbReference type="OMA" id="VIRHSPY"/>
<dbReference type="OrthoDB" id="10012881at2759"/>
<evidence type="ECO:0000256" key="3">
    <source>
        <dbReference type="ARBA" id="ARBA00022801"/>
    </source>
</evidence>
<evidence type="ECO:0000256" key="4">
    <source>
        <dbReference type="ARBA" id="ARBA00022825"/>
    </source>
</evidence>
<feature type="signal peptide" evidence="7">
    <location>
        <begin position="1"/>
        <end position="20"/>
    </location>
</feature>
<dbReference type="Pfam" id="PF00089">
    <property type="entry name" value="Trypsin"/>
    <property type="match status" value="1"/>
</dbReference>
<keyword evidence="3" id="KW-0378">Hydrolase</keyword>
<reference evidence="9" key="2">
    <citation type="submission" date="2004-02" db="EMBL/GenBank/DDBJ databases">
        <authorList>
            <consortium name="Genoscope"/>
            <consortium name="Whitehead Institute Centre for Genome Research"/>
        </authorList>
    </citation>
    <scope>NUCLEOTIDE SEQUENCE</scope>
</reference>
<dbReference type="GeneTree" id="ENSGT01050000244971"/>
<dbReference type="Proteomes" id="UP000007303">
    <property type="component" value="Unassembled WGS sequence"/>
</dbReference>
<dbReference type="PROSITE" id="PS50240">
    <property type="entry name" value="TRYPSIN_DOM"/>
    <property type="match status" value="1"/>
</dbReference>
<dbReference type="PANTHER" id="PTHR24271:SF48">
    <property type="entry name" value="KALLIKREIN-14"/>
    <property type="match status" value="1"/>
</dbReference>
<comment type="similarity">
    <text evidence="1">Belongs to the peptidase S1 family. Snake venom subfamily.</text>
</comment>
<name>Q4SV33_TETNG</name>